<proteinExistence type="inferred from homology"/>
<feature type="binding site" evidence="3">
    <location>
        <position position="79"/>
    </location>
    <ligand>
        <name>Cu cation</name>
        <dbReference type="ChEBI" id="CHEBI:23378"/>
    </ligand>
</feature>
<evidence type="ECO:0000256" key="1">
    <source>
        <dbReference type="ARBA" id="ARBA00010996"/>
    </source>
</evidence>
<gene>
    <name evidence="7" type="ORF">ODI_01312</name>
    <name evidence="8" type="ORF">ODI_R3955</name>
</gene>
<dbReference type="Proteomes" id="UP000078558">
    <property type="component" value="Chromosome I"/>
</dbReference>
<protein>
    <submittedName>
        <fullName evidence="7">Cytochrome oxidase biogenesis protein Sco1/SenC/PrrC, putative copper metallochaperone</fullName>
    </submittedName>
</protein>
<reference evidence="8 9" key="2">
    <citation type="submission" date="2017-08" db="EMBL/GenBank/DDBJ databases">
        <authorList>
            <person name="de Groot N.N."/>
        </authorList>
    </citation>
    <scope>NUCLEOTIDE SEQUENCE [LARGE SCALE GENOMIC DNA]</scope>
    <source>
        <strain evidence="8">Orrdi1</strain>
    </source>
</reference>
<dbReference type="PROSITE" id="PS51257">
    <property type="entry name" value="PROKAR_LIPOPROTEIN"/>
    <property type="match status" value="1"/>
</dbReference>
<evidence type="ECO:0000256" key="5">
    <source>
        <dbReference type="SAM" id="SignalP"/>
    </source>
</evidence>
<dbReference type="Gene3D" id="3.40.30.10">
    <property type="entry name" value="Glutaredoxin"/>
    <property type="match status" value="1"/>
</dbReference>
<keyword evidence="3" id="KW-0479">Metal-binding</keyword>
<dbReference type="EMBL" id="LT907988">
    <property type="protein sequence ID" value="SOE52148.1"/>
    <property type="molecule type" value="Genomic_DNA"/>
</dbReference>
<feature type="binding site" evidence="3">
    <location>
        <position position="75"/>
    </location>
    <ligand>
        <name>Cu cation</name>
        <dbReference type="ChEBI" id="CHEBI:23378"/>
    </ligand>
</feature>
<dbReference type="EMBL" id="FLRC01000022">
    <property type="protein sequence ID" value="SBT25685.1"/>
    <property type="molecule type" value="Genomic_DNA"/>
</dbReference>
<feature type="signal peptide" evidence="5">
    <location>
        <begin position="1"/>
        <end position="21"/>
    </location>
</feature>
<dbReference type="GO" id="GO:0046872">
    <property type="term" value="F:metal ion binding"/>
    <property type="evidence" value="ECO:0007669"/>
    <property type="project" value="UniProtKB-KW"/>
</dbReference>
<dbReference type="OrthoDB" id="9790194at2"/>
<evidence type="ECO:0000256" key="3">
    <source>
        <dbReference type="PIRSR" id="PIRSR603782-1"/>
    </source>
</evidence>
<evidence type="ECO:0000313" key="9">
    <source>
        <dbReference type="Proteomes" id="UP000078558"/>
    </source>
</evidence>
<feature type="binding site" evidence="3">
    <location>
        <position position="162"/>
    </location>
    <ligand>
        <name>Cu cation</name>
        <dbReference type="ChEBI" id="CHEBI:23378"/>
    </ligand>
</feature>
<evidence type="ECO:0000313" key="8">
    <source>
        <dbReference type="EMBL" id="SOE52148.1"/>
    </source>
</evidence>
<sequence length="199" mass="21679">MIPTRRRLLAAGGLAAALVLAGCGRGDELGSINGIPLTGQKLGETFTLTDTHGQTRTIADFQGKPLLVFFGFTQCPDVCPTALLRAAEVKRMLGEDGERLQVAFITVDPERDTPEVLQAYVTAFDPGFVGLYGTLKQTEQTMRDFKGYYAKVPTGDSYTMDHTALSYVYDAKGQIRLALRHTQSAQEFADDIRKVLALG</sequence>
<dbReference type="KEGG" id="odi:ODI_R3955"/>
<reference evidence="7 9" key="1">
    <citation type="submission" date="2016-06" db="EMBL/GenBank/DDBJ databases">
        <authorList>
            <person name="Kjaerup R.B."/>
            <person name="Dalgaard T.S."/>
            <person name="Juul-Madsen H.R."/>
        </authorList>
    </citation>
    <scope>NUCLEOTIDE SEQUENCE [LARGE SCALE GENOMIC DNA]</scope>
    <source>
        <strain evidence="7">Orrdi1</strain>
    </source>
</reference>
<feature type="chain" id="PRO_5015062539" evidence="5">
    <location>
        <begin position="22"/>
        <end position="199"/>
    </location>
</feature>
<dbReference type="Pfam" id="PF02630">
    <property type="entry name" value="SCO1-SenC"/>
    <property type="match status" value="1"/>
</dbReference>
<dbReference type="PANTHER" id="PTHR12151">
    <property type="entry name" value="ELECTRON TRANSPORT PROTIN SCO1/SENC FAMILY MEMBER"/>
    <property type="match status" value="1"/>
</dbReference>
<dbReference type="CDD" id="cd02968">
    <property type="entry name" value="SCO"/>
    <property type="match status" value="1"/>
</dbReference>
<keyword evidence="5" id="KW-0732">Signal</keyword>
<evidence type="ECO:0000256" key="4">
    <source>
        <dbReference type="PIRSR" id="PIRSR603782-2"/>
    </source>
</evidence>
<keyword evidence="2 3" id="KW-0186">Copper</keyword>
<name>A0A1C3K2P7_9BURK</name>
<evidence type="ECO:0000259" key="6">
    <source>
        <dbReference type="PROSITE" id="PS51352"/>
    </source>
</evidence>
<dbReference type="RefSeq" id="WP_067754093.1">
    <property type="nucleotide sequence ID" value="NZ_LT907988.1"/>
</dbReference>
<evidence type="ECO:0000256" key="2">
    <source>
        <dbReference type="ARBA" id="ARBA00023008"/>
    </source>
</evidence>
<dbReference type="InterPro" id="IPR003782">
    <property type="entry name" value="SCO1/SenC"/>
</dbReference>
<dbReference type="STRING" id="1851544.ODI_01312"/>
<keyword evidence="4" id="KW-1015">Disulfide bond</keyword>
<organism evidence="7 9">
    <name type="scientific">Orrella dioscoreae</name>
    <dbReference type="NCBI Taxonomy" id="1851544"/>
    <lineage>
        <taxon>Bacteria</taxon>
        <taxon>Pseudomonadati</taxon>
        <taxon>Pseudomonadota</taxon>
        <taxon>Betaproteobacteria</taxon>
        <taxon>Burkholderiales</taxon>
        <taxon>Alcaligenaceae</taxon>
        <taxon>Orrella</taxon>
    </lineage>
</organism>
<dbReference type="InterPro" id="IPR013766">
    <property type="entry name" value="Thioredoxin_domain"/>
</dbReference>
<feature type="disulfide bond" description="Redox-active" evidence="4">
    <location>
        <begin position="75"/>
        <end position="79"/>
    </location>
</feature>
<keyword evidence="9" id="KW-1185">Reference proteome</keyword>
<evidence type="ECO:0000313" key="7">
    <source>
        <dbReference type="EMBL" id="SBT25685.1"/>
    </source>
</evidence>
<dbReference type="SUPFAM" id="SSF52833">
    <property type="entry name" value="Thioredoxin-like"/>
    <property type="match status" value="1"/>
</dbReference>
<dbReference type="AlphaFoldDB" id="A0A1C3K2P7"/>
<dbReference type="PANTHER" id="PTHR12151:SF25">
    <property type="entry name" value="LINALOOL DEHYDRATASE_ISOMERASE DOMAIN-CONTAINING PROTEIN"/>
    <property type="match status" value="1"/>
</dbReference>
<feature type="domain" description="Thioredoxin" evidence="6">
    <location>
        <begin position="37"/>
        <end position="197"/>
    </location>
</feature>
<dbReference type="FunFam" id="3.40.30.10:FF:000013">
    <property type="entry name" value="Blast:Protein SCO1 homolog, mitochondrial"/>
    <property type="match status" value="1"/>
</dbReference>
<dbReference type="InterPro" id="IPR036249">
    <property type="entry name" value="Thioredoxin-like_sf"/>
</dbReference>
<comment type="similarity">
    <text evidence="1">Belongs to the SCO1/2 family.</text>
</comment>
<dbReference type="PROSITE" id="PS51352">
    <property type="entry name" value="THIOREDOXIN_2"/>
    <property type="match status" value="1"/>
</dbReference>
<accession>A0A1C3K2P7</accession>